<dbReference type="EMBL" id="ML179336">
    <property type="protein sequence ID" value="THU90378.1"/>
    <property type="molecule type" value="Genomic_DNA"/>
</dbReference>
<evidence type="ECO:0000313" key="1">
    <source>
        <dbReference type="EMBL" id="THU90378.1"/>
    </source>
</evidence>
<keyword evidence="2" id="KW-1185">Reference proteome</keyword>
<dbReference type="OrthoDB" id="2634326at2759"/>
<gene>
    <name evidence="1" type="ORF">K435DRAFT_622991</name>
</gene>
<dbReference type="Proteomes" id="UP000297245">
    <property type="component" value="Unassembled WGS sequence"/>
</dbReference>
<proteinExistence type="predicted"/>
<organism evidence="1 2">
    <name type="scientific">Dendrothele bispora (strain CBS 962.96)</name>
    <dbReference type="NCBI Taxonomy" id="1314807"/>
    <lineage>
        <taxon>Eukaryota</taxon>
        <taxon>Fungi</taxon>
        <taxon>Dikarya</taxon>
        <taxon>Basidiomycota</taxon>
        <taxon>Agaricomycotina</taxon>
        <taxon>Agaricomycetes</taxon>
        <taxon>Agaricomycetidae</taxon>
        <taxon>Agaricales</taxon>
        <taxon>Agaricales incertae sedis</taxon>
        <taxon>Dendrothele</taxon>
    </lineage>
</organism>
<reference evidence="1 2" key="1">
    <citation type="journal article" date="2019" name="Nat. Ecol. Evol.">
        <title>Megaphylogeny resolves global patterns of mushroom evolution.</title>
        <authorList>
            <person name="Varga T."/>
            <person name="Krizsan K."/>
            <person name="Foldi C."/>
            <person name="Dima B."/>
            <person name="Sanchez-Garcia M."/>
            <person name="Sanchez-Ramirez S."/>
            <person name="Szollosi G.J."/>
            <person name="Szarkandi J.G."/>
            <person name="Papp V."/>
            <person name="Albert L."/>
            <person name="Andreopoulos W."/>
            <person name="Angelini C."/>
            <person name="Antonin V."/>
            <person name="Barry K.W."/>
            <person name="Bougher N.L."/>
            <person name="Buchanan P."/>
            <person name="Buyck B."/>
            <person name="Bense V."/>
            <person name="Catcheside P."/>
            <person name="Chovatia M."/>
            <person name="Cooper J."/>
            <person name="Damon W."/>
            <person name="Desjardin D."/>
            <person name="Finy P."/>
            <person name="Geml J."/>
            <person name="Haridas S."/>
            <person name="Hughes K."/>
            <person name="Justo A."/>
            <person name="Karasinski D."/>
            <person name="Kautmanova I."/>
            <person name="Kiss B."/>
            <person name="Kocsube S."/>
            <person name="Kotiranta H."/>
            <person name="LaButti K.M."/>
            <person name="Lechner B.E."/>
            <person name="Liimatainen K."/>
            <person name="Lipzen A."/>
            <person name="Lukacs Z."/>
            <person name="Mihaltcheva S."/>
            <person name="Morgado L.N."/>
            <person name="Niskanen T."/>
            <person name="Noordeloos M.E."/>
            <person name="Ohm R.A."/>
            <person name="Ortiz-Santana B."/>
            <person name="Ovrebo C."/>
            <person name="Racz N."/>
            <person name="Riley R."/>
            <person name="Savchenko A."/>
            <person name="Shiryaev A."/>
            <person name="Soop K."/>
            <person name="Spirin V."/>
            <person name="Szebenyi C."/>
            <person name="Tomsovsky M."/>
            <person name="Tulloss R.E."/>
            <person name="Uehling J."/>
            <person name="Grigoriev I.V."/>
            <person name="Vagvolgyi C."/>
            <person name="Papp T."/>
            <person name="Martin F.M."/>
            <person name="Miettinen O."/>
            <person name="Hibbett D.S."/>
            <person name="Nagy L.G."/>
        </authorList>
    </citation>
    <scope>NUCLEOTIDE SEQUENCE [LARGE SCALE GENOMIC DNA]</scope>
    <source>
        <strain evidence="1 2">CBS 962.96</strain>
    </source>
</reference>
<dbReference type="AlphaFoldDB" id="A0A4S8LNN9"/>
<sequence>KTALENLAGHNQSLAAPEGVNRGYALPPADMLVTTGNQLIAATLFCNYVKLKDIFLYRLSYSSERYSKKQWRQLLTLDEAQEHRSDTRAGKQKQEMQNLLRSMVRKNVIEFDKISSTPVTWRGQPIEASQIPSTQVAQEIIWELYELNFRQDLVALDAHLDESNMSSRQREILLDRCWVG</sequence>
<protein>
    <submittedName>
        <fullName evidence="1">Uncharacterized protein</fullName>
    </submittedName>
</protein>
<feature type="non-terminal residue" evidence="1">
    <location>
        <position position="1"/>
    </location>
</feature>
<name>A0A4S8LNN9_DENBC</name>
<evidence type="ECO:0000313" key="2">
    <source>
        <dbReference type="Proteomes" id="UP000297245"/>
    </source>
</evidence>
<feature type="non-terminal residue" evidence="1">
    <location>
        <position position="180"/>
    </location>
</feature>
<accession>A0A4S8LNN9</accession>